<evidence type="ECO:0000313" key="3">
    <source>
        <dbReference type="EMBL" id="SEL99308.1"/>
    </source>
</evidence>
<gene>
    <name evidence="2" type="ORF">APU01nite_05530</name>
    <name evidence="3" type="ORF">SAMN04488100_11924</name>
</gene>
<dbReference type="Proteomes" id="UP000321425">
    <property type="component" value="Unassembled WGS sequence"/>
</dbReference>
<evidence type="ECO:0000313" key="5">
    <source>
        <dbReference type="Proteomes" id="UP000321425"/>
    </source>
</evidence>
<evidence type="ECO:0000313" key="2">
    <source>
        <dbReference type="EMBL" id="GEK88514.1"/>
    </source>
</evidence>
<protein>
    <recommendedName>
        <fullName evidence="1">Transcobalamin-like C-terminal domain-containing protein</fullName>
    </recommendedName>
</protein>
<feature type="domain" description="Transcobalamin-like C-terminal" evidence="1">
    <location>
        <begin position="65"/>
        <end position="130"/>
    </location>
</feature>
<dbReference type="EMBL" id="BJUX01000004">
    <property type="protein sequence ID" value="GEK88514.1"/>
    <property type="molecule type" value="Genomic_DNA"/>
</dbReference>
<reference evidence="2 5" key="2">
    <citation type="submission" date="2019-07" db="EMBL/GenBank/DDBJ databases">
        <title>Whole genome shotgun sequence of Alkalibacterium putridalgicola NBRC 103243.</title>
        <authorList>
            <person name="Hosoyama A."/>
            <person name="Uohara A."/>
            <person name="Ohji S."/>
            <person name="Ichikawa N."/>
        </authorList>
    </citation>
    <scope>NUCLEOTIDE SEQUENCE [LARGE SCALE GENOMIC DNA]</scope>
    <source>
        <strain evidence="2 5">NBRC 103243</strain>
    </source>
</reference>
<sequence length="133" mass="14904">MKKKQKTLVAIAVGVILVVLALVFSGMLSDDAADPATSDEMNDVNIVIYADEEEVANESFEVEDDTTLMEIMEDNFEMIVSDEGFVEAIEGYEQDPDEGLYWIFEANDEMVEESAEDFVPEDGDIVIWNLMAF</sequence>
<accession>A0A1H7URK7</accession>
<proteinExistence type="predicted"/>
<dbReference type="InterPro" id="IPR027954">
    <property type="entry name" value="Transcobalamin-like_C"/>
</dbReference>
<keyword evidence="5" id="KW-1185">Reference proteome</keyword>
<dbReference type="RefSeq" id="WP_091488529.1">
    <property type="nucleotide sequence ID" value="NZ_BJUX01000004.1"/>
</dbReference>
<reference evidence="3 4" key="1">
    <citation type="submission" date="2016-10" db="EMBL/GenBank/DDBJ databases">
        <authorList>
            <person name="de Groot N.N."/>
        </authorList>
    </citation>
    <scope>NUCLEOTIDE SEQUENCE [LARGE SCALE GENOMIC DNA]</scope>
    <source>
        <strain evidence="3 4">DSM 19182</strain>
    </source>
</reference>
<dbReference type="Pfam" id="PF14478">
    <property type="entry name" value="DUF4430"/>
    <property type="match status" value="1"/>
</dbReference>
<evidence type="ECO:0000259" key="1">
    <source>
        <dbReference type="Pfam" id="PF14478"/>
    </source>
</evidence>
<organism evidence="3 4">
    <name type="scientific">Alkalibacterium putridalgicola</name>
    <dbReference type="NCBI Taxonomy" id="426703"/>
    <lineage>
        <taxon>Bacteria</taxon>
        <taxon>Bacillati</taxon>
        <taxon>Bacillota</taxon>
        <taxon>Bacilli</taxon>
        <taxon>Lactobacillales</taxon>
        <taxon>Carnobacteriaceae</taxon>
        <taxon>Alkalibacterium</taxon>
    </lineage>
</organism>
<dbReference type="AlphaFoldDB" id="A0A1H7URK7"/>
<dbReference type="Gene3D" id="2.170.130.30">
    <property type="match status" value="1"/>
</dbReference>
<name>A0A1H7URK7_9LACT</name>
<dbReference type="Proteomes" id="UP000198548">
    <property type="component" value="Unassembled WGS sequence"/>
</dbReference>
<evidence type="ECO:0000313" key="4">
    <source>
        <dbReference type="Proteomes" id="UP000198548"/>
    </source>
</evidence>
<dbReference type="EMBL" id="FOBL01000019">
    <property type="protein sequence ID" value="SEL99308.1"/>
    <property type="molecule type" value="Genomic_DNA"/>
</dbReference>
<dbReference type="STRING" id="426703.SAMN04488100_11924"/>
<dbReference type="OrthoDB" id="2870483at2"/>